<proteinExistence type="inferred from homology"/>
<dbReference type="PANTHER" id="PTHR46300">
    <property type="entry name" value="P450, PUTATIVE (EUROFUNG)-RELATED-RELATED"/>
    <property type="match status" value="1"/>
</dbReference>
<keyword evidence="11 14" id="KW-0503">Monooxygenase</keyword>
<evidence type="ECO:0000256" key="7">
    <source>
        <dbReference type="ARBA" id="ARBA00022723"/>
    </source>
</evidence>
<dbReference type="InterPro" id="IPR036396">
    <property type="entry name" value="Cyt_P450_sf"/>
</dbReference>
<keyword evidence="6" id="KW-0812">Transmembrane</keyword>
<dbReference type="InterPro" id="IPR017972">
    <property type="entry name" value="Cyt_P450_CS"/>
</dbReference>
<comment type="cofactor">
    <cofactor evidence="1 13">
        <name>heme</name>
        <dbReference type="ChEBI" id="CHEBI:30413"/>
    </cofactor>
</comment>
<comment type="pathway">
    <text evidence="3">Secondary metabolite biosynthesis.</text>
</comment>
<evidence type="ECO:0000256" key="4">
    <source>
        <dbReference type="ARBA" id="ARBA00010617"/>
    </source>
</evidence>
<dbReference type="GO" id="GO:0004497">
    <property type="term" value="F:monooxygenase activity"/>
    <property type="evidence" value="ECO:0007669"/>
    <property type="project" value="UniProtKB-KW"/>
</dbReference>
<dbReference type="InterPro" id="IPR001128">
    <property type="entry name" value="Cyt_P450"/>
</dbReference>
<feature type="binding site" description="axial binding residue" evidence="13">
    <location>
        <position position="446"/>
    </location>
    <ligand>
        <name>heme</name>
        <dbReference type="ChEBI" id="CHEBI:30413"/>
    </ligand>
    <ligandPart>
        <name>Fe</name>
        <dbReference type="ChEBI" id="CHEBI:18248"/>
    </ligandPart>
</feature>
<dbReference type="PRINTS" id="PR00463">
    <property type="entry name" value="EP450I"/>
</dbReference>
<evidence type="ECO:0000313" key="15">
    <source>
        <dbReference type="EMBL" id="GBE84042.1"/>
    </source>
</evidence>
<keyword evidence="10 13" id="KW-0408">Iron</keyword>
<evidence type="ECO:0000256" key="12">
    <source>
        <dbReference type="ARBA" id="ARBA00023136"/>
    </source>
</evidence>
<dbReference type="EMBL" id="BFAD01000006">
    <property type="protein sequence ID" value="GBE84042.1"/>
    <property type="molecule type" value="Genomic_DNA"/>
</dbReference>
<dbReference type="InParanoid" id="A0A401GPC0"/>
<dbReference type="RefSeq" id="XP_027614955.1">
    <property type="nucleotide sequence ID" value="XM_027759154.1"/>
</dbReference>
<evidence type="ECO:0000256" key="8">
    <source>
        <dbReference type="ARBA" id="ARBA00022989"/>
    </source>
</evidence>
<comment type="similarity">
    <text evidence="4 14">Belongs to the cytochrome P450 family.</text>
</comment>
<comment type="caution">
    <text evidence="15">The sequence shown here is derived from an EMBL/GenBank/DDBJ whole genome shotgun (WGS) entry which is preliminary data.</text>
</comment>
<evidence type="ECO:0000256" key="3">
    <source>
        <dbReference type="ARBA" id="ARBA00005179"/>
    </source>
</evidence>
<dbReference type="STRING" id="139825.A0A401GPC0"/>
<comment type="subcellular location">
    <subcellularLocation>
        <location evidence="2">Membrane</location>
    </subcellularLocation>
</comment>
<dbReference type="GO" id="GO:0005506">
    <property type="term" value="F:iron ion binding"/>
    <property type="evidence" value="ECO:0007669"/>
    <property type="project" value="InterPro"/>
</dbReference>
<dbReference type="InterPro" id="IPR002401">
    <property type="entry name" value="Cyt_P450_E_grp-I"/>
</dbReference>
<evidence type="ECO:0000256" key="1">
    <source>
        <dbReference type="ARBA" id="ARBA00001971"/>
    </source>
</evidence>
<keyword evidence="9 14" id="KW-0560">Oxidoreductase</keyword>
<keyword evidence="5 13" id="KW-0349">Heme</keyword>
<dbReference type="PANTHER" id="PTHR46300:SF5">
    <property type="entry name" value="CYTOCHROME P450"/>
    <property type="match status" value="1"/>
</dbReference>
<dbReference type="Proteomes" id="UP000287166">
    <property type="component" value="Unassembled WGS sequence"/>
</dbReference>
<evidence type="ECO:0000256" key="9">
    <source>
        <dbReference type="ARBA" id="ARBA00023002"/>
    </source>
</evidence>
<keyword evidence="7 13" id="KW-0479">Metal-binding</keyword>
<keyword evidence="8" id="KW-1133">Transmembrane helix</keyword>
<gene>
    <name evidence="15" type="ORF">SCP_0600190</name>
</gene>
<dbReference type="PROSITE" id="PS00086">
    <property type="entry name" value="CYTOCHROME_P450"/>
    <property type="match status" value="1"/>
</dbReference>
<evidence type="ECO:0000256" key="5">
    <source>
        <dbReference type="ARBA" id="ARBA00022617"/>
    </source>
</evidence>
<dbReference type="GO" id="GO:0020037">
    <property type="term" value="F:heme binding"/>
    <property type="evidence" value="ECO:0007669"/>
    <property type="project" value="InterPro"/>
</dbReference>
<organism evidence="15 16">
    <name type="scientific">Sparassis crispa</name>
    <dbReference type="NCBI Taxonomy" id="139825"/>
    <lineage>
        <taxon>Eukaryota</taxon>
        <taxon>Fungi</taxon>
        <taxon>Dikarya</taxon>
        <taxon>Basidiomycota</taxon>
        <taxon>Agaricomycotina</taxon>
        <taxon>Agaricomycetes</taxon>
        <taxon>Polyporales</taxon>
        <taxon>Sparassidaceae</taxon>
        <taxon>Sparassis</taxon>
    </lineage>
</organism>
<dbReference type="OrthoDB" id="2789670at2759"/>
<evidence type="ECO:0000256" key="6">
    <source>
        <dbReference type="ARBA" id="ARBA00022692"/>
    </source>
</evidence>
<evidence type="ECO:0000256" key="13">
    <source>
        <dbReference type="PIRSR" id="PIRSR602401-1"/>
    </source>
</evidence>
<sequence length="517" mass="57751">MWAVAVIACAALLSRNKRNPALPPCPPADPLIGHLRQFTFAPQRELFQKWATAYGDVFHLNILGQIIVVVNSLQVATDLLEKRSANYSDRPACTALEMMGWKANVAFMRYGARWRKHRKLFQEYFGQSQSLTYRAHQTEEARMLLKDLLTSPAEFKACTQKYALLSIIGIAYGHQVKLDDDVYVKIAQGAIHGLEEAAAGTTLLDLLPFLKYIPYWLPGCASFTAAVRQWGPATKSLCEYPLNDVRKKMEAGTAQNSFFVSHLERLGTDGVDEEDLEDIQGAAATILDFLISGKTSSLIQSFLLFMLLFPDVQRKAQEEIDQVVGSGRLPDFDDRDTLPFVECVLQETIRWYPIAPFSREPPIDRHSDVADLRPLAIPHRSLDDDIYNGMLIPKGSVIIPNVMAMSRDETMYKDADKFLPERFLPAPAGRGEPHLGVIFGFGRRICPGQYFADNSAWIVIASILAAFDICKPVGADGIAVEPHMEYTTDGIASRPMPFECVLRPRSETAKALVEQHT</sequence>
<dbReference type="AlphaFoldDB" id="A0A401GPC0"/>
<dbReference type="Gene3D" id="1.10.630.10">
    <property type="entry name" value="Cytochrome P450"/>
    <property type="match status" value="1"/>
</dbReference>
<evidence type="ECO:0000256" key="14">
    <source>
        <dbReference type="RuleBase" id="RU000461"/>
    </source>
</evidence>
<dbReference type="Pfam" id="PF00067">
    <property type="entry name" value="p450"/>
    <property type="match status" value="2"/>
</dbReference>
<evidence type="ECO:0000256" key="11">
    <source>
        <dbReference type="ARBA" id="ARBA00023033"/>
    </source>
</evidence>
<dbReference type="GO" id="GO:0016705">
    <property type="term" value="F:oxidoreductase activity, acting on paired donors, with incorporation or reduction of molecular oxygen"/>
    <property type="evidence" value="ECO:0007669"/>
    <property type="project" value="InterPro"/>
</dbReference>
<evidence type="ECO:0000256" key="10">
    <source>
        <dbReference type="ARBA" id="ARBA00023004"/>
    </source>
</evidence>
<evidence type="ECO:0000313" key="16">
    <source>
        <dbReference type="Proteomes" id="UP000287166"/>
    </source>
</evidence>
<dbReference type="CDD" id="cd11065">
    <property type="entry name" value="CYP64-like"/>
    <property type="match status" value="1"/>
</dbReference>
<protein>
    <submittedName>
        <fullName evidence="15">O-methylsterigmatocystin oxidoreductase</fullName>
    </submittedName>
</protein>
<dbReference type="PRINTS" id="PR00385">
    <property type="entry name" value="P450"/>
</dbReference>
<keyword evidence="12" id="KW-0472">Membrane</keyword>
<accession>A0A401GPC0</accession>
<dbReference type="InterPro" id="IPR050364">
    <property type="entry name" value="Cytochrome_P450_fung"/>
</dbReference>
<dbReference type="GeneID" id="38780959"/>
<reference evidence="15 16" key="1">
    <citation type="journal article" date="2018" name="Sci. Rep.">
        <title>Genome sequence of the cauliflower mushroom Sparassis crispa (Hanabiratake) and its association with beneficial usage.</title>
        <authorList>
            <person name="Kiyama R."/>
            <person name="Furutani Y."/>
            <person name="Kawaguchi K."/>
            <person name="Nakanishi T."/>
        </authorList>
    </citation>
    <scope>NUCLEOTIDE SEQUENCE [LARGE SCALE GENOMIC DNA]</scope>
</reference>
<name>A0A401GPC0_9APHY</name>
<dbReference type="SUPFAM" id="SSF48264">
    <property type="entry name" value="Cytochrome P450"/>
    <property type="match status" value="1"/>
</dbReference>
<dbReference type="GO" id="GO:0016020">
    <property type="term" value="C:membrane"/>
    <property type="evidence" value="ECO:0007669"/>
    <property type="project" value="UniProtKB-SubCell"/>
</dbReference>
<keyword evidence="16" id="KW-1185">Reference proteome</keyword>
<evidence type="ECO:0000256" key="2">
    <source>
        <dbReference type="ARBA" id="ARBA00004370"/>
    </source>
</evidence>